<comment type="similarity">
    <text evidence="2 6">Belongs to the cytochrome P450 family.</text>
</comment>
<dbReference type="InterPro" id="IPR017972">
    <property type="entry name" value="Cyt_P450_CS"/>
</dbReference>
<feature type="transmembrane region" description="Helical" evidence="7">
    <location>
        <begin position="47"/>
        <end position="67"/>
    </location>
</feature>
<evidence type="ECO:0000256" key="2">
    <source>
        <dbReference type="ARBA" id="ARBA00010617"/>
    </source>
</evidence>
<keyword evidence="7" id="KW-0472">Membrane</keyword>
<name>E4ZH75_LEPMJ</name>
<protein>
    <recommendedName>
        <fullName evidence="10">Cytochrome P450</fullName>
    </recommendedName>
</protein>
<evidence type="ECO:0000256" key="3">
    <source>
        <dbReference type="ARBA" id="ARBA00022723"/>
    </source>
</evidence>
<dbReference type="InterPro" id="IPR001128">
    <property type="entry name" value="Cyt_P450"/>
</dbReference>
<dbReference type="PANTHER" id="PTHR24305">
    <property type="entry name" value="CYTOCHROME P450"/>
    <property type="match status" value="1"/>
</dbReference>
<dbReference type="OMA" id="QCMGRYV"/>
<dbReference type="EMBL" id="FP929065">
    <property type="protein sequence ID" value="CBX90645.1"/>
    <property type="molecule type" value="Genomic_DNA"/>
</dbReference>
<dbReference type="Gene3D" id="1.10.630.10">
    <property type="entry name" value="Cytochrome P450"/>
    <property type="match status" value="1"/>
</dbReference>
<evidence type="ECO:0000256" key="1">
    <source>
        <dbReference type="ARBA" id="ARBA00001971"/>
    </source>
</evidence>
<dbReference type="PRINTS" id="PR00463">
    <property type="entry name" value="EP450I"/>
</dbReference>
<proteinExistence type="inferred from homology"/>
<dbReference type="SUPFAM" id="SSF48264">
    <property type="entry name" value="Cytochrome P450"/>
    <property type="match status" value="1"/>
</dbReference>
<gene>
    <name evidence="8" type="ORF">LEMA_P056790.1</name>
</gene>
<organism evidence="9">
    <name type="scientific">Leptosphaeria maculans (strain JN3 / isolate v23.1.3 / race Av1-4-5-6-7-8)</name>
    <name type="common">Blackleg fungus</name>
    <name type="synonym">Phoma lingam</name>
    <dbReference type="NCBI Taxonomy" id="985895"/>
    <lineage>
        <taxon>Eukaryota</taxon>
        <taxon>Fungi</taxon>
        <taxon>Dikarya</taxon>
        <taxon>Ascomycota</taxon>
        <taxon>Pezizomycotina</taxon>
        <taxon>Dothideomycetes</taxon>
        <taxon>Pleosporomycetidae</taxon>
        <taxon>Pleosporales</taxon>
        <taxon>Pleosporineae</taxon>
        <taxon>Leptosphaeriaceae</taxon>
        <taxon>Plenodomus</taxon>
        <taxon>Plenodomus lingam/Leptosphaeria maculans species complex</taxon>
    </lineage>
</organism>
<evidence type="ECO:0008006" key="10">
    <source>
        <dbReference type="Google" id="ProtNLM"/>
    </source>
</evidence>
<keyword evidence="7" id="KW-1133">Transmembrane helix</keyword>
<dbReference type="OrthoDB" id="2789670at2759"/>
<dbReference type="GO" id="GO:0004497">
    <property type="term" value="F:monooxygenase activity"/>
    <property type="evidence" value="ECO:0007669"/>
    <property type="project" value="UniProtKB-KW"/>
</dbReference>
<evidence type="ECO:0000256" key="4">
    <source>
        <dbReference type="ARBA" id="ARBA00023004"/>
    </source>
</evidence>
<evidence type="ECO:0000313" key="8">
    <source>
        <dbReference type="EMBL" id="CBX90645.1"/>
    </source>
</evidence>
<feature type="binding site" description="axial binding residue" evidence="5">
    <location>
        <position position="511"/>
    </location>
    <ligand>
        <name>heme</name>
        <dbReference type="ChEBI" id="CHEBI:30413"/>
    </ligand>
    <ligandPart>
        <name>Fe</name>
        <dbReference type="ChEBI" id="CHEBI:18248"/>
    </ligandPart>
</feature>
<dbReference type="GO" id="GO:0005506">
    <property type="term" value="F:iron ion binding"/>
    <property type="evidence" value="ECO:0007669"/>
    <property type="project" value="InterPro"/>
</dbReference>
<keyword evidence="7" id="KW-0812">Transmembrane</keyword>
<keyword evidence="6" id="KW-0560">Oxidoreductase</keyword>
<keyword evidence="9" id="KW-1185">Reference proteome</keyword>
<evidence type="ECO:0000256" key="7">
    <source>
        <dbReference type="SAM" id="Phobius"/>
    </source>
</evidence>
<comment type="cofactor">
    <cofactor evidence="1 5">
        <name>heme</name>
        <dbReference type="ChEBI" id="CHEBI:30413"/>
    </cofactor>
</comment>
<keyword evidence="5 6" id="KW-0349">Heme</keyword>
<dbReference type="STRING" id="985895.E4ZH75"/>
<dbReference type="Proteomes" id="UP000002668">
    <property type="component" value="Genome"/>
</dbReference>
<dbReference type="GO" id="GO:0020037">
    <property type="term" value="F:heme binding"/>
    <property type="evidence" value="ECO:0007669"/>
    <property type="project" value="InterPro"/>
</dbReference>
<dbReference type="InterPro" id="IPR002401">
    <property type="entry name" value="Cyt_P450_E_grp-I"/>
</dbReference>
<dbReference type="PANTHER" id="PTHR24305:SF166">
    <property type="entry name" value="CYTOCHROME P450 12A4, MITOCHONDRIAL-RELATED"/>
    <property type="match status" value="1"/>
</dbReference>
<dbReference type="AlphaFoldDB" id="E4ZH75"/>
<keyword evidence="4 5" id="KW-0408">Iron</keyword>
<evidence type="ECO:0000256" key="6">
    <source>
        <dbReference type="RuleBase" id="RU000461"/>
    </source>
</evidence>
<keyword evidence="6" id="KW-0503">Monooxygenase</keyword>
<evidence type="ECO:0000313" key="9">
    <source>
        <dbReference type="Proteomes" id="UP000002668"/>
    </source>
</evidence>
<accession>E4ZH75</accession>
<dbReference type="HOGENOM" id="CLU_042557_2_0_1"/>
<dbReference type="InterPro" id="IPR036396">
    <property type="entry name" value="Cyt_P450_sf"/>
</dbReference>
<dbReference type="InterPro" id="IPR050121">
    <property type="entry name" value="Cytochrome_P450_monoxygenase"/>
</dbReference>
<reference evidence="9" key="1">
    <citation type="journal article" date="2011" name="Nat. Commun.">
        <title>Effector diversification within compartments of the Leptosphaeria maculans genome affected by Repeat-Induced Point mutations.</title>
        <authorList>
            <person name="Rouxel T."/>
            <person name="Grandaubert J."/>
            <person name="Hane J.K."/>
            <person name="Hoede C."/>
            <person name="van de Wouw A.P."/>
            <person name="Couloux A."/>
            <person name="Dominguez V."/>
            <person name="Anthouard V."/>
            <person name="Bally P."/>
            <person name="Bourras S."/>
            <person name="Cozijnsen A.J."/>
            <person name="Ciuffetti L.M."/>
            <person name="Degrave A."/>
            <person name="Dilmaghani A."/>
            <person name="Duret L."/>
            <person name="Fudal I."/>
            <person name="Goodwin S.B."/>
            <person name="Gout L."/>
            <person name="Glaser N."/>
            <person name="Linglin J."/>
            <person name="Kema G.H.J."/>
            <person name="Lapalu N."/>
            <person name="Lawrence C.B."/>
            <person name="May K."/>
            <person name="Meyer M."/>
            <person name="Ollivier B."/>
            <person name="Poulain J."/>
            <person name="Schoch C.L."/>
            <person name="Simon A."/>
            <person name="Spatafora J.W."/>
            <person name="Stachowiak A."/>
            <person name="Turgeon B.G."/>
            <person name="Tyler B.M."/>
            <person name="Vincent D."/>
            <person name="Weissenbach J."/>
            <person name="Amselem J."/>
            <person name="Quesneville H."/>
            <person name="Oliver R.P."/>
            <person name="Wincker P."/>
            <person name="Balesdent M.-H."/>
            <person name="Howlett B.J."/>
        </authorList>
    </citation>
    <scope>NUCLEOTIDE SEQUENCE [LARGE SCALE GENOMIC DNA]</scope>
    <source>
        <strain evidence="9">JN3 / isolate v23.1.3 / race Av1-4-5-6-7-8</strain>
    </source>
</reference>
<dbReference type="VEuPathDB" id="FungiDB:LEMA_P056790.1"/>
<dbReference type="GO" id="GO:0016705">
    <property type="term" value="F:oxidoreductase activity, acting on paired donors, with incorporation or reduction of molecular oxygen"/>
    <property type="evidence" value="ECO:0007669"/>
    <property type="project" value="InterPro"/>
</dbReference>
<keyword evidence="3 5" id="KW-0479">Metal-binding</keyword>
<dbReference type="PROSITE" id="PS00086">
    <property type="entry name" value="CYTOCHROME_P450"/>
    <property type="match status" value="1"/>
</dbReference>
<evidence type="ECO:0000256" key="5">
    <source>
        <dbReference type="PIRSR" id="PIRSR602401-1"/>
    </source>
</evidence>
<dbReference type="eggNOG" id="KOG0157">
    <property type="taxonomic scope" value="Eukaryota"/>
</dbReference>
<dbReference type="Pfam" id="PF00067">
    <property type="entry name" value="p450"/>
    <property type="match status" value="1"/>
</dbReference>
<sequence length="566" mass="64112">MGQASVLHGMTPWMRSPVVIQSDKKRLHSAFTRVGKLRPAFPRSQNFISAMYSTIVLSVLVAALVLASRRFNLLSRVLTFYLKWREPITSVDGRQNLPTLPFVWPNGQGNVEKYLHGRENSVRWGAEYGSIYRIWSGFHGEMQVSYPCHGSDSLLTCVSILTNPTDIETVFRDSHTHIKASANDSGHYMYQLLGVCLGLVSKKEWQSLRKATEAPFTRMASTTYVEHVLEEASKHVAGLMENKLSKKWLLHPAADLRIYPFLALAGILYGELTADLKRRLIDIIPGRDSVFAHMIRGGVTRYTWASHLPITANREMRTFKEAWGKWNDDAHAEALRRGQAAPIIDMYSHLARGTITREALLQTLDEMLFANLDVTIGALAWTFVFIAAYPRVQTRLLSEIKNASVDPDTNKAYLMSQSNYLHHILLEGSRLRPVAAFSVAQACPTARQVGAFYLPAGSKFVVDAHALNVRDPVWAPDNTAFRPERWAEGGVQRAKDVRYCYWRFGFGPRVCLGKYVVDLMMKAIVVEVVTKWEVKLEDDHGDKWKWDEETWSLPANLRIACVKRMS</sequence>
<dbReference type="InParanoid" id="E4ZH75"/>